<feature type="domain" description="SSD" evidence="9">
    <location>
        <begin position="206"/>
        <end position="353"/>
    </location>
</feature>
<feature type="region of interest" description="Disordered" evidence="7">
    <location>
        <begin position="788"/>
        <end position="875"/>
    </location>
</feature>
<evidence type="ECO:0000256" key="5">
    <source>
        <dbReference type="ARBA" id="ARBA00023136"/>
    </source>
</evidence>
<dbReference type="InterPro" id="IPR003392">
    <property type="entry name" value="PTHD_SSD"/>
</dbReference>
<evidence type="ECO:0000256" key="8">
    <source>
        <dbReference type="SAM" id="Phobius"/>
    </source>
</evidence>
<dbReference type="PROSITE" id="PS50156">
    <property type="entry name" value="SSD"/>
    <property type="match status" value="1"/>
</dbReference>
<evidence type="ECO:0000256" key="4">
    <source>
        <dbReference type="ARBA" id="ARBA00022989"/>
    </source>
</evidence>
<protein>
    <recommendedName>
        <fullName evidence="9">SSD domain-containing protein</fullName>
    </recommendedName>
</protein>
<feature type="transmembrane region" description="Helical" evidence="8">
    <location>
        <begin position="635"/>
        <end position="654"/>
    </location>
</feature>
<evidence type="ECO:0000256" key="2">
    <source>
        <dbReference type="ARBA" id="ARBA00005585"/>
    </source>
</evidence>
<keyword evidence="6" id="KW-0325">Glycoprotein</keyword>
<dbReference type="SUPFAM" id="SSF82866">
    <property type="entry name" value="Multidrug efflux transporter AcrB transmembrane domain"/>
    <property type="match status" value="2"/>
</dbReference>
<feature type="transmembrane region" description="Helical" evidence="8">
    <location>
        <begin position="256"/>
        <end position="279"/>
    </location>
</feature>
<evidence type="ECO:0000256" key="1">
    <source>
        <dbReference type="ARBA" id="ARBA00004141"/>
    </source>
</evidence>
<keyword evidence="11" id="KW-1185">Reference proteome</keyword>
<feature type="compositionally biased region" description="Low complexity" evidence="7">
    <location>
        <begin position="795"/>
        <end position="805"/>
    </location>
</feature>
<dbReference type="Proteomes" id="UP000678499">
    <property type="component" value="Unassembled WGS sequence"/>
</dbReference>
<accession>A0A7R9BJD0</accession>
<dbReference type="OrthoDB" id="6505774at2759"/>
<dbReference type="InterPro" id="IPR000731">
    <property type="entry name" value="SSD"/>
</dbReference>
<feature type="transmembrane region" description="Helical" evidence="8">
    <location>
        <begin position="730"/>
        <end position="752"/>
    </location>
</feature>
<gene>
    <name evidence="10" type="ORF">NMOB1V02_LOCUS4194</name>
</gene>
<evidence type="ECO:0000259" key="9">
    <source>
        <dbReference type="PROSITE" id="PS50156"/>
    </source>
</evidence>
<evidence type="ECO:0000313" key="11">
    <source>
        <dbReference type="Proteomes" id="UP000678499"/>
    </source>
</evidence>
<organism evidence="10">
    <name type="scientific">Notodromas monacha</name>
    <dbReference type="NCBI Taxonomy" id="399045"/>
    <lineage>
        <taxon>Eukaryota</taxon>
        <taxon>Metazoa</taxon>
        <taxon>Ecdysozoa</taxon>
        <taxon>Arthropoda</taxon>
        <taxon>Crustacea</taxon>
        <taxon>Oligostraca</taxon>
        <taxon>Ostracoda</taxon>
        <taxon>Podocopa</taxon>
        <taxon>Podocopida</taxon>
        <taxon>Cypridocopina</taxon>
        <taxon>Cypridoidea</taxon>
        <taxon>Cyprididae</taxon>
        <taxon>Notodromas</taxon>
    </lineage>
</organism>
<evidence type="ECO:0000313" key="10">
    <source>
        <dbReference type="EMBL" id="CAD7276429.1"/>
    </source>
</evidence>
<dbReference type="PANTHER" id="PTHR10796:SF92">
    <property type="entry name" value="PATCHED-RELATED, ISOFORM A"/>
    <property type="match status" value="1"/>
</dbReference>
<name>A0A7R9BJD0_9CRUS</name>
<feature type="compositionally biased region" description="Polar residues" evidence="7">
    <location>
        <begin position="838"/>
        <end position="847"/>
    </location>
</feature>
<proteinExistence type="inferred from homology"/>
<feature type="transmembrane region" description="Helical" evidence="8">
    <location>
        <begin position="325"/>
        <end position="350"/>
    </location>
</feature>
<comment type="subcellular location">
    <subcellularLocation>
        <location evidence="1">Membrane</location>
        <topology evidence="1">Multi-pass membrane protein</topology>
    </subcellularLocation>
</comment>
<evidence type="ECO:0000256" key="6">
    <source>
        <dbReference type="ARBA" id="ARBA00023180"/>
    </source>
</evidence>
<feature type="transmembrane region" description="Helical" evidence="8">
    <location>
        <begin position="226"/>
        <end position="249"/>
    </location>
</feature>
<dbReference type="InterPro" id="IPR051697">
    <property type="entry name" value="Patched_domain-protein"/>
</dbReference>
<evidence type="ECO:0000256" key="7">
    <source>
        <dbReference type="SAM" id="MobiDB-lite"/>
    </source>
</evidence>
<dbReference type="EMBL" id="CAJPEX010000625">
    <property type="protein sequence ID" value="CAG0916581.1"/>
    <property type="molecule type" value="Genomic_DNA"/>
</dbReference>
<dbReference type="PANTHER" id="PTHR10796">
    <property type="entry name" value="PATCHED-RELATED"/>
    <property type="match status" value="1"/>
</dbReference>
<dbReference type="GO" id="GO:0016020">
    <property type="term" value="C:membrane"/>
    <property type="evidence" value="ECO:0007669"/>
    <property type="project" value="UniProtKB-SubCell"/>
</dbReference>
<dbReference type="Gene3D" id="1.20.1640.10">
    <property type="entry name" value="Multidrug efflux transporter AcrB transmembrane domain"/>
    <property type="match status" value="2"/>
</dbReference>
<dbReference type="EMBL" id="OA882662">
    <property type="protein sequence ID" value="CAD7276429.1"/>
    <property type="molecule type" value="Genomic_DNA"/>
</dbReference>
<reference evidence="10" key="1">
    <citation type="submission" date="2020-11" db="EMBL/GenBank/DDBJ databases">
        <authorList>
            <person name="Tran Van P."/>
        </authorList>
    </citation>
    <scope>NUCLEOTIDE SEQUENCE</scope>
</reference>
<keyword evidence="3 8" id="KW-0812">Transmembrane</keyword>
<comment type="similarity">
    <text evidence="2">Belongs to the patched family.</text>
</comment>
<feature type="transmembrane region" description="Helical" evidence="8">
    <location>
        <begin position="426"/>
        <end position="447"/>
    </location>
</feature>
<feature type="transmembrane region" description="Helical" evidence="8">
    <location>
        <begin position="201"/>
        <end position="220"/>
    </location>
</feature>
<keyword evidence="4 8" id="KW-1133">Transmembrane helix</keyword>
<feature type="transmembrane region" description="Helical" evidence="8">
    <location>
        <begin position="299"/>
        <end position="318"/>
    </location>
</feature>
<sequence>MFQSAVLHIRNHRSATFGSYGHVLIYPKDRGNILRRNCFDEIVIVNELIRGISIEVSDDAGKTTTLTYTDLCARWDHDCFFSEAIKINNVVDKVESGQVNLTWPFFFDEKAFDNIILPGSIGKPVLVDDVVVSTPAVGLFFILSAGGHLEASRGKAWELKFLSEMERVASLLNHTDIFYETSSTVEIEFDGLKYFVPAQGLLAGTLVVIYSVFCCMMADWVKAKPWLGFIGVVSTGLATVSSYGFLMCFGLPFTTVLYITPFLMLGIGMEDTFLMLAAWRKTSVLDPVEKRIEETYAEAAVSMTITSLTNVLSFLIGATSSFRVLNIFCVYSGISILFLYIFQITFYGAWLAVFGRLERDNRHSLVFTKAVSKVEAAKVGKSKWYVWLCTGGHTKEEMAGLPAGSADHAVMLFFREQFADYITRKYVKVAIVVAYVAYLAGGIYGVMQLKEGLSLKRLVTDHSYYVSFYDRRYEDFMDYPYRVAIVVEGHLDYSNQTVKDDMERLLTRIEDYQFYAGYNYTDSWLRKFEKLIELASEYTHIDISNETMFNENLHEFLWGGAENKNSLDVLFDEDGRIVASRFIVQIFNLTGLEDVKGCMLFLRQIFKDEFPQYNLTAYTPVFAFAELLIGATQTAISTVSMAAVVMLIVALIMIPESKCALYVGISLVSIELGILGYMSLWGVSLDCVSVGCLVMCIGFSVDFSAHITHSFIASEAQTTMGKLRDAVESAGLPIIQGASSCVLAVVAMIRIPAYVFTIFFKTVCLVMMFGAAHGILLLPLLLLHTAGPKDPSHPPTESGEESSSPTMKKSAEVESDWKSVEEKDDVEAEENDKLLMQTPLTESNGGTATPYFTPLKEPNDEVSEQELEALDRVCL</sequence>
<feature type="compositionally biased region" description="Basic and acidic residues" evidence="7">
    <location>
        <begin position="809"/>
        <end position="821"/>
    </location>
</feature>
<dbReference type="AlphaFoldDB" id="A0A7R9BJD0"/>
<dbReference type="Pfam" id="PF02460">
    <property type="entry name" value="Patched"/>
    <property type="match status" value="1"/>
</dbReference>
<feature type="transmembrane region" description="Helical" evidence="8">
    <location>
        <begin position="758"/>
        <end position="783"/>
    </location>
</feature>
<evidence type="ECO:0000256" key="3">
    <source>
        <dbReference type="ARBA" id="ARBA00022692"/>
    </source>
</evidence>
<feature type="transmembrane region" description="Helical" evidence="8">
    <location>
        <begin position="661"/>
        <end position="682"/>
    </location>
</feature>
<keyword evidence="5 8" id="KW-0472">Membrane</keyword>